<dbReference type="EMBL" id="JMEE01000001">
    <property type="protein sequence ID" value="RWR03640.1"/>
    <property type="molecule type" value="Genomic_DNA"/>
</dbReference>
<gene>
    <name evidence="1" type="ORF">ED28_01240</name>
</gene>
<dbReference type="Proteomes" id="UP000288794">
    <property type="component" value="Unassembled WGS sequence"/>
</dbReference>
<dbReference type="Gene3D" id="3.40.50.12780">
    <property type="entry name" value="N-terminal domain of ligase-like"/>
    <property type="match status" value="1"/>
</dbReference>
<protein>
    <submittedName>
        <fullName evidence="1">AMP-dependent synthetase</fullName>
    </submittedName>
</protein>
<evidence type="ECO:0000313" key="1">
    <source>
        <dbReference type="EMBL" id="RWR03640.1"/>
    </source>
</evidence>
<proteinExistence type="predicted"/>
<dbReference type="AlphaFoldDB" id="A0A443IHZ4"/>
<evidence type="ECO:0000313" key="2">
    <source>
        <dbReference type="Proteomes" id="UP000288794"/>
    </source>
</evidence>
<keyword evidence="2" id="KW-1185">Reference proteome</keyword>
<dbReference type="InterPro" id="IPR042099">
    <property type="entry name" value="ANL_N_sf"/>
</dbReference>
<dbReference type="SUPFAM" id="SSF56801">
    <property type="entry name" value="Acetyl-CoA synthetase-like"/>
    <property type="match status" value="1"/>
</dbReference>
<comment type="caution">
    <text evidence="1">The sequence shown here is derived from an EMBL/GenBank/DDBJ whole genome shotgun (WGS) entry which is preliminary data.</text>
</comment>
<sequence length="438" mass="48778">MTTPINNHDSVPYFPYPNAGEQTFRLEQLVNTARCYSPWYRQHFRHLPMNGWKIADLPIINPEEYWTGNCGLESWPVLTQPVSEGIVFKTGGTTGGGKLSVYTRHEWRTFITSFGRSLSSQLLPGARVANLFFAGDLYASFLFIHGALSHMEIPVCEYPFTGAIQSSTLTEQIALHGITVLAGVPATLLRYATELADQNLQLPAISTILYGSESVFTEQLQQLAVAFPKARVTSIGCASVDAGLIGASTRDCLPGEHRVFEPETIVEIIDEATGEAVDENDRTGMLVVTNLTRMLMPLIRYPTGDMAAWREPPGGPGRKFVLQGRSSLGYRLRVGYASLFPDEIGAFISETVGNCHWQLLIENHSRCDYLTLRIAIAGNQLLAERLLMVLAEKDHAIAEMIEAREIFFHVEWCGQADLILNPRTGKLQRVIDKRDYRV</sequence>
<reference evidence="1 2" key="1">
    <citation type="submission" date="2014-04" db="EMBL/GenBank/DDBJ databases">
        <title>Draft genome sequence of Pantoea beijingensis strain LMG 27579, an emerging pathogen to Pleurotus eryngii with potential industrial application.</title>
        <authorList>
            <person name="Xu F."/>
            <person name="Liu Y."/>
            <person name="Wang S."/>
            <person name="Yin Y."/>
            <person name="Ma Y."/>
            <person name="Zhao S."/>
            <person name="Rong C."/>
        </authorList>
    </citation>
    <scope>NUCLEOTIDE SEQUENCE [LARGE SCALE GENOMIC DNA]</scope>
    <source>
        <strain evidence="1 2">LMG 27579</strain>
    </source>
</reference>
<dbReference type="PANTHER" id="PTHR43845:SF1">
    <property type="entry name" value="BLR5969 PROTEIN"/>
    <property type="match status" value="1"/>
</dbReference>
<name>A0A443IHZ4_9GAMM</name>
<dbReference type="PANTHER" id="PTHR43845">
    <property type="entry name" value="BLR5969 PROTEIN"/>
    <property type="match status" value="1"/>
</dbReference>
<dbReference type="RefSeq" id="WP_128174493.1">
    <property type="nucleotide sequence ID" value="NZ_CP071409.1"/>
</dbReference>
<accession>A0A443IHZ4</accession>
<organism evidence="1 2">
    <name type="scientific">[Pantoea] beijingensis</name>
    <dbReference type="NCBI Taxonomy" id="1324864"/>
    <lineage>
        <taxon>Bacteria</taxon>
        <taxon>Pseudomonadati</taxon>
        <taxon>Pseudomonadota</taxon>
        <taxon>Gammaproteobacteria</taxon>
        <taxon>Enterobacterales</taxon>
        <taxon>Erwiniaceae</taxon>
        <taxon>Erwinia</taxon>
    </lineage>
</organism>